<keyword evidence="3" id="KW-1185">Reference proteome</keyword>
<evidence type="ECO:0000313" key="3">
    <source>
        <dbReference type="Proteomes" id="UP000543598"/>
    </source>
</evidence>
<organism evidence="2 3">
    <name type="scientific">Microbacterium ulmi</name>
    <dbReference type="NCBI Taxonomy" id="179095"/>
    <lineage>
        <taxon>Bacteria</taxon>
        <taxon>Bacillati</taxon>
        <taxon>Actinomycetota</taxon>
        <taxon>Actinomycetes</taxon>
        <taxon>Micrococcales</taxon>
        <taxon>Microbacteriaceae</taxon>
        <taxon>Microbacterium</taxon>
    </lineage>
</organism>
<dbReference type="PANTHER" id="PTHR22916:SF3">
    <property type="entry name" value="UDP-GLCNAC:BETAGAL BETA-1,3-N-ACETYLGLUCOSAMINYLTRANSFERASE-LIKE PROTEIN 1"/>
    <property type="match status" value="1"/>
</dbReference>
<dbReference type="InterPro" id="IPR001173">
    <property type="entry name" value="Glyco_trans_2-like"/>
</dbReference>
<proteinExistence type="predicted"/>
<sequence>MSSPIVSVVVPAYNNERTIAETLRSVLSQEGVDFELIVADHASTDGTLGVIEIFASDPRVQLLDTAAGGGAARNWNRVTAAASGRYVKLVCGDDVLRPGILTRQVGLLESSGAAATACRRDIVDADGKILMKGWGLRGLERRTTGAEAVRRAVRAGSNLFGEPASVMLRADALRETGGWFGDFPYLIDQATYSRVLLTGDFVPDPEIGATFRMSSSQWSVALTKDQSAQARAFHRWLRRAHPSVVSAMDVLVGDVRATLMARARRFSYQILKRRMR</sequence>
<dbReference type="EMBL" id="JABEMB010000005">
    <property type="protein sequence ID" value="NNH03409.1"/>
    <property type="molecule type" value="Genomic_DNA"/>
</dbReference>
<evidence type="ECO:0000259" key="1">
    <source>
        <dbReference type="Pfam" id="PF00535"/>
    </source>
</evidence>
<accession>A0A7Y2LZY2</accession>
<dbReference type="RefSeq" id="WP_167038916.1">
    <property type="nucleotide sequence ID" value="NZ_BAAANA010000001.1"/>
</dbReference>
<evidence type="ECO:0000313" key="2">
    <source>
        <dbReference type="EMBL" id="NNH03409.1"/>
    </source>
</evidence>
<dbReference type="GO" id="GO:0016758">
    <property type="term" value="F:hexosyltransferase activity"/>
    <property type="evidence" value="ECO:0007669"/>
    <property type="project" value="UniProtKB-ARBA"/>
</dbReference>
<gene>
    <name evidence="2" type="ORF">HLA99_06040</name>
</gene>
<protein>
    <submittedName>
        <fullName evidence="2">Glycosyltransferase family 2 protein</fullName>
    </submittedName>
</protein>
<dbReference type="SUPFAM" id="SSF53448">
    <property type="entry name" value="Nucleotide-diphospho-sugar transferases"/>
    <property type="match status" value="1"/>
</dbReference>
<reference evidence="2 3" key="1">
    <citation type="submission" date="2020-05" db="EMBL/GenBank/DDBJ databases">
        <title>MicrobeNet Type strains.</title>
        <authorList>
            <person name="Nicholson A.C."/>
        </authorList>
    </citation>
    <scope>NUCLEOTIDE SEQUENCE [LARGE SCALE GENOMIC DNA]</scope>
    <source>
        <strain evidence="2 3">JCM 14282</strain>
    </source>
</reference>
<comment type="caution">
    <text evidence="2">The sequence shown here is derived from an EMBL/GenBank/DDBJ whole genome shotgun (WGS) entry which is preliminary data.</text>
</comment>
<dbReference type="Proteomes" id="UP000543598">
    <property type="component" value="Unassembled WGS sequence"/>
</dbReference>
<keyword evidence="2" id="KW-0808">Transferase</keyword>
<dbReference type="AlphaFoldDB" id="A0A7Y2LZY2"/>
<dbReference type="CDD" id="cd00761">
    <property type="entry name" value="Glyco_tranf_GTA_type"/>
    <property type="match status" value="1"/>
</dbReference>
<dbReference type="PANTHER" id="PTHR22916">
    <property type="entry name" value="GLYCOSYLTRANSFERASE"/>
    <property type="match status" value="1"/>
</dbReference>
<dbReference type="Pfam" id="PF00535">
    <property type="entry name" value="Glycos_transf_2"/>
    <property type="match status" value="1"/>
</dbReference>
<name>A0A7Y2LZY2_9MICO</name>
<dbReference type="Gene3D" id="3.90.550.10">
    <property type="entry name" value="Spore Coat Polysaccharide Biosynthesis Protein SpsA, Chain A"/>
    <property type="match status" value="1"/>
</dbReference>
<dbReference type="InterPro" id="IPR029044">
    <property type="entry name" value="Nucleotide-diphossugar_trans"/>
</dbReference>
<feature type="domain" description="Glycosyltransferase 2-like" evidence="1">
    <location>
        <begin position="7"/>
        <end position="175"/>
    </location>
</feature>